<dbReference type="AlphaFoldDB" id="A7SLY3"/>
<proteinExistence type="predicted"/>
<evidence type="ECO:0000313" key="1">
    <source>
        <dbReference type="EMBL" id="EDO35265.1"/>
    </source>
</evidence>
<sequence length="97" mass="11386">MSLNWVSKIARISRNWVTRYKYYSNLWIYNSRKSIEVLLYGKKKQTASIPFMITVKMKNTLLCLGYSNKDIGHMTPLLASNIIKHRVLKENNSSFQV</sequence>
<dbReference type="InParanoid" id="A7SLY3"/>
<protein>
    <submittedName>
        <fullName evidence="1">Uncharacterized protein</fullName>
    </submittedName>
</protein>
<name>A7SLY3_NEMVE</name>
<organism evidence="1 2">
    <name type="scientific">Nematostella vectensis</name>
    <name type="common">Starlet sea anemone</name>
    <dbReference type="NCBI Taxonomy" id="45351"/>
    <lineage>
        <taxon>Eukaryota</taxon>
        <taxon>Metazoa</taxon>
        <taxon>Cnidaria</taxon>
        <taxon>Anthozoa</taxon>
        <taxon>Hexacorallia</taxon>
        <taxon>Actiniaria</taxon>
        <taxon>Edwardsiidae</taxon>
        <taxon>Nematostella</taxon>
    </lineage>
</organism>
<dbReference type="EMBL" id="DS469703">
    <property type="protein sequence ID" value="EDO35265.1"/>
    <property type="molecule type" value="Genomic_DNA"/>
</dbReference>
<evidence type="ECO:0000313" key="2">
    <source>
        <dbReference type="Proteomes" id="UP000001593"/>
    </source>
</evidence>
<keyword evidence="2" id="KW-1185">Reference proteome</keyword>
<reference evidence="1 2" key="1">
    <citation type="journal article" date="2007" name="Science">
        <title>Sea anemone genome reveals ancestral eumetazoan gene repertoire and genomic organization.</title>
        <authorList>
            <person name="Putnam N.H."/>
            <person name="Srivastava M."/>
            <person name="Hellsten U."/>
            <person name="Dirks B."/>
            <person name="Chapman J."/>
            <person name="Salamov A."/>
            <person name="Terry A."/>
            <person name="Shapiro H."/>
            <person name="Lindquist E."/>
            <person name="Kapitonov V.V."/>
            <person name="Jurka J."/>
            <person name="Genikhovich G."/>
            <person name="Grigoriev I.V."/>
            <person name="Lucas S.M."/>
            <person name="Steele R.E."/>
            <person name="Finnerty J.R."/>
            <person name="Technau U."/>
            <person name="Martindale M.Q."/>
            <person name="Rokhsar D.S."/>
        </authorList>
    </citation>
    <scope>NUCLEOTIDE SEQUENCE [LARGE SCALE GENOMIC DNA]</scope>
    <source>
        <strain evidence="2">CH2 X CH6</strain>
    </source>
</reference>
<dbReference type="HOGENOM" id="CLU_2349144_0_0_1"/>
<accession>A7SLY3</accession>
<gene>
    <name evidence="1" type="ORF">NEMVEDRAFT_v1g233363</name>
</gene>
<dbReference type="Proteomes" id="UP000001593">
    <property type="component" value="Unassembled WGS sequence"/>
</dbReference>